<keyword evidence="3" id="KW-0238">DNA-binding</keyword>
<dbReference type="InterPro" id="IPR036388">
    <property type="entry name" value="WH-like_DNA-bd_sf"/>
</dbReference>
<evidence type="ECO:0000313" key="6">
    <source>
        <dbReference type="EMBL" id="SOD91646.1"/>
    </source>
</evidence>
<reference evidence="6 7" key="1">
    <citation type="submission" date="2017-09" db="EMBL/GenBank/DDBJ databases">
        <authorList>
            <person name="Ehlers B."/>
            <person name="Leendertz F.H."/>
        </authorList>
    </citation>
    <scope>NUCLEOTIDE SEQUENCE [LARGE SCALE GENOMIC DNA]</scope>
    <source>
        <strain evidence="6 7">USBA 140</strain>
    </source>
</reference>
<dbReference type="Gene3D" id="3.40.190.290">
    <property type="match status" value="1"/>
</dbReference>
<gene>
    <name evidence="6" type="ORF">SAMN05421508_10236</name>
</gene>
<dbReference type="Gene3D" id="1.10.10.10">
    <property type="entry name" value="Winged helix-like DNA-binding domain superfamily/Winged helix DNA-binding domain"/>
    <property type="match status" value="1"/>
</dbReference>
<dbReference type="Pfam" id="PF00126">
    <property type="entry name" value="HTH_1"/>
    <property type="match status" value="1"/>
</dbReference>
<dbReference type="InterPro" id="IPR036390">
    <property type="entry name" value="WH_DNA-bd_sf"/>
</dbReference>
<feature type="domain" description="HTH lysR-type" evidence="5">
    <location>
        <begin position="1"/>
        <end position="59"/>
    </location>
</feature>
<dbReference type="PANTHER" id="PTHR30537">
    <property type="entry name" value="HTH-TYPE TRANSCRIPTIONAL REGULATOR"/>
    <property type="match status" value="1"/>
</dbReference>
<keyword evidence="7" id="KW-1185">Reference proteome</keyword>
<dbReference type="SUPFAM" id="SSF53850">
    <property type="entry name" value="Periplasmic binding protein-like II"/>
    <property type="match status" value="1"/>
</dbReference>
<dbReference type="AlphaFoldDB" id="A0A286G8W6"/>
<evidence type="ECO:0000259" key="5">
    <source>
        <dbReference type="PROSITE" id="PS50931"/>
    </source>
</evidence>
<name>A0A286G8W6_9PROT</name>
<evidence type="ECO:0000256" key="4">
    <source>
        <dbReference type="ARBA" id="ARBA00023163"/>
    </source>
</evidence>
<dbReference type="PROSITE" id="PS50931">
    <property type="entry name" value="HTH_LYSR"/>
    <property type="match status" value="1"/>
</dbReference>
<dbReference type="GO" id="GO:0043565">
    <property type="term" value="F:sequence-specific DNA binding"/>
    <property type="evidence" value="ECO:0007669"/>
    <property type="project" value="TreeGrafter"/>
</dbReference>
<organism evidence="6 7">
    <name type="scientific">Caenispirillum bisanense</name>
    <dbReference type="NCBI Taxonomy" id="414052"/>
    <lineage>
        <taxon>Bacteria</taxon>
        <taxon>Pseudomonadati</taxon>
        <taxon>Pseudomonadota</taxon>
        <taxon>Alphaproteobacteria</taxon>
        <taxon>Rhodospirillales</taxon>
        <taxon>Novispirillaceae</taxon>
        <taxon>Caenispirillum</taxon>
    </lineage>
</organism>
<sequence length="302" mass="33200">MDRFDGMRIFLTTIQHGSFSAAAREMHVPVQTVSRKLAELERHLGAQLLTRTTRKLSLTEAGIAYAAAARRILEQVDEAEREVAGEFVAPRGNLVVTAPLFFGRRHVVPIVADFLGRFPDIDIRLALGDRQVDLLDDQVDMAVRIGHLPDSGMIATRVGSIRGVVCGSPRLWDGRGVPRTPDDVARFPCIMPDGPPQAACWRFRDPDSAALIEVPVRPRLISTAEASMEAAVHGAGLVHLLHYQAEAAIRAKTLEIVLADYELEPYPVHLVHAPHALLPLKMRCFLDFAAPRLRQAISLIGA</sequence>
<evidence type="ECO:0000313" key="7">
    <source>
        <dbReference type="Proteomes" id="UP000219621"/>
    </source>
</evidence>
<accession>A0A286G8W6</accession>
<evidence type="ECO:0000256" key="1">
    <source>
        <dbReference type="ARBA" id="ARBA00009437"/>
    </source>
</evidence>
<dbReference type="Pfam" id="PF03466">
    <property type="entry name" value="LysR_substrate"/>
    <property type="match status" value="1"/>
</dbReference>
<dbReference type="GO" id="GO:0006351">
    <property type="term" value="P:DNA-templated transcription"/>
    <property type="evidence" value="ECO:0007669"/>
    <property type="project" value="TreeGrafter"/>
</dbReference>
<dbReference type="SUPFAM" id="SSF46785">
    <property type="entry name" value="Winged helix' DNA-binding domain"/>
    <property type="match status" value="1"/>
</dbReference>
<keyword evidence="2" id="KW-0805">Transcription regulation</keyword>
<dbReference type="InterPro" id="IPR005119">
    <property type="entry name" value="LysR_subst-bd"/>
</dbReference>
<evidence type="ECO:0000256" key="3">
    <source>
        <dbReference type="ARBA" id="ARBA00023125"/>
    </source>
</evidence>
<dbReference type="Proteomes" id="UP000219621">
    <property type="component" value="Unassembled WGS sequence"/>
</dbReference>
<dbReference type="GO" id="GO:0003700">
    <property type="term" value="F:DNA-binding transcription factor activity"/>
    <property type="evidence" value="ECO:0007669"/>
    <property type="project" value="InterPro"/>
</dbReference>
<proteinExistence type="inferred from homology"/>
<dbReference type="PANTHER" id="PTHR30537:SF5">
    <property type="entry name" value="HTH-TYPE TRANSCRIPTIONAL ACTIVATOR TTDR-RELATED"/>
    <property type="match status" value="1"/>
</dbReference>
<protein>
    <submittedName>
        <fullName evidence="6">Transcriptional regulator, LysR family</fullName>
    </submittedName>
</protein>
<evidence type="ECO:0000256" key="2">
    <source>
        <dbReference type="ARBA" id="ARBA00023015"/>
    </source>
</evidence>
<dbReference type="InterPro" id="IPR058163">
    <property type="entry name" value="LysR-type_TF_proteobact-type"/>
</dbReference>
<comment type="similarity">
    <text evidence="1">Belongs to the LysR transcriptional regulatory family.</text>
</comment>
<dbReference type="InterPro" id="IPR000847">
    <property type="entry name" value="LysR_HTH_N"/>
</dbReference>
<dbReference type="CDD" id="cd08471">
    <property type="entry name" value="PBP2_CrgA_like_2"/>
    <property type="match status" value="1"/>
</dbReference>
<dbReference type="FunFam" id="1.10.10.10:FF:000001">
    <property type="entry name" value="LysR family transcriptional regulator"/>
    <property type="match status" value="1"/>
</dbReference>
<dbReference type="OrthoDB" id="9812435at2"/>
<dbReference type="EMBL" id="OCNJ01000002">
    <property type="protein sequence ID" value="SOD91646.1"/>
    <property type="molecule type" value="Genomic_DNA"/>
</dbReference>
<keyword evidence="4" id="KW-0804">Transcription</keyword>